<dbReference type="RefSeq" id="WP_091521017.1">
    <property type="nucleotide sequence ID" value="NZ_LT629772.1"/>
</dbReference>
<dbReference type="STRING" id="630515.SAMN04489812_1069"/>
<dbReference type="EMBL" id="LT629772">
    <property type="protein sequence ID" value="SDS16201.1"/>
    <property type="molecule type" value="Genomic_DNA"/>
</dbReference>
<name>A0A1H1PXV0_9ACTN</name>
<evidence type="ECO:0008006" key="3">
    <source>
        <dbReference type="Google" id="ProtNLM"/>
    </source>
</evidence>
<dbReference type="InterPro" id="IPR034660">
    <property type="entry name" value="DinB/YfiT-like"/>
</dbReference>
<dbReference type="Proteomes" id="UP000199103">
    <property type="component" value="Chromosome I"/>
</dbReference>
<accession>A0A1H1PXV0</accession>
<evidence type="ECO:0000313" key="2">
    <source>
        <dbReference type="Proteomes" id="UP000199103"/>
    </source>
</evidence>
<dbReference type="SUPFAM" id="SSF109854">
    <property type="entry name" value="DinB/YfiT-like putative metalloenzymes"/>
    <property type="match status" value="1"/>
</dbReference>
<gene>
    <name evidence="1" type="ORF">SAMN04489812_1069</name>
</gene>
<protein>
    <recommendedName>
        <fullName evidence="3">DinB superfamily protein</fullName>
    </recommendedName>
</protein>
<dbReference type="Pfam" id="PF04978">
    <property type="entry name" value="MST"/>
    <property type="match status" value="1"/>
</dbReference>
<proteinExistence type="predicted"/>
<dbReference type="InterPro" id="IPR007061">
    <property type="entry name" value="MST-like"/>
</dbReference>
<organism evidence="1 2">
    <name type="scientific">Microlunatus soli</name>
    <dbReference type="NCBI Taxonomy" id="630515"/>
    <lineage>
        <taxon>Bacteria</taxon>
        <taxon>Bacillati</taxon>
        <taxon>Actinomycetota</taxon>
        <taxon>Actinomycetes</taxon>
        <taxon>Propionibacteriales</taxon>
        <taxon>Propionibacteriaceae</taxon>
        <taxon>Microlunatus</taxon>
    </lineage>
</organism>
<sequence length="198" mass="20933">MYAPVVDQEIATLVGYADQQLDAIRAAALGLTEEQAVATPCRSVLSVAGIIKHVVYGLRGTVRALTTGEAGPGELDAAAFAAYTASFALGEGETTTALLAEFDELRPQFLAAMKAADPDADALAPPAPWAGITEPRPIKLRYNLVHQIEELARHAGHIDIIREELDGMSVPALVLTRAGAPANQFFQPYVARPGTIDS</sequence>
<reference evidence="1 2" key="1">
    <citation type="submission" date="2016-10" db="EMBL/GenBank/DDBJ databases">
        <authorList>
            <person name="de Groot N.N."/>
        </authorList>
    </citation>
    <scope>NUCLEOTIDE SEQUENCE [LARGE SCALE GENOMIC DNA]</scope>
    <source>
        <strain evidence="1 2">DSM 21800</strain>
    </source>
</reference>
<dbReference type="OrthoDB" id="4548523at2"/>
<evidence type="ECO:0000313" key="1">
    <source>
        <dbReference type="EMBL" id="SDS16201.1"/>
    </source>
</evidence>
<keyword evidence="2" id="KW-1185">Reference proteome</keyword>
<dbReference type="AlphaFoldDB" id="A0A1H1PXV0"/>
<dbReference type="Gene3D" id="1.20.120.450">
    <property type="entry name" value="dinb family like domain"/>
    <property type="match status" value="1"/>
</dbReference>